<protein>
    <recommendedName>
        <fullName evidence="12">G-protein coupled receptors family 1 profile domain-containing protein</fullName>
    </recommendedName>
</protein>
<dbReference type="SMART" id="SM01381">
    <property type="entry name" value="7TM_GPCR_Srsx"/>
    <property type="match status" value="1"/>
</dbReference>
<dbReference type="GO" id="GO:0005886">
    <property type="term" value="C:plasma membrane"/>
    <property type="evidence" value="ECO:0007669"/>
    <property type="project" value="UniProtKB-SubCell"/>
</dbReference>
<dbReference type="PROSITE" id="PS00237">
    <property type="entry name" value="G_PROTEIN_RECEP_F1_1"/>
    <property type="match status" value="1"/>
</dbReference>
<accession>A0A914AKA3</accession>
<proteinExistence type="inferred from homology"/>
<dbReference type="InterPro" id="IPR000276">
    <property type="entry name" value="GPCR_Rhodpsn"/>
</dbReference>
<dbReference type="GO" id="GO:0004983">
    <property type="term" value="F:neuropeptide Y receptor activity"/>
    <property type="evidence" value="ECO:0007669"/>
    <property type="project" value="InterPro"/>
</dbReference>
<keyword evidence="5 11" id="KW-1133">Transmembrane helix</keyword>
<dbReference type="PRINTS" id="PR01012">
    <property type="entry name" value="NRPEPTIDEYR"/>
</dbReference>
<dbReference type="OrthoDB" id="5965749at2759"/>
<comment type="subcellular location">
    <subcellularLocation>
        <location evidence="1">Cell membrane</location>
        <topology evidence="1">Multi-pass membrane protein</topology>
    </subcellularLocation>
</comment>
<evidence type="ECO:0000259" key="12">
    <source>
        <dbReference type="PROSITE" id="PS50262"/>
    </source>
</evidence>
<evidence type="ECO:0000313" key="13">
    <source>
        <dbReference type="EnsemblMetazoa" id="XP_038064043.1"/>
    </source>
</evidence>
<reference evidence="13" key="1">
    <citation type="submission" date="2022-11" db="UniProtKB">
        <authorList>
            <consortium name="EnsemblMetazoa"/>
        </authorList>
    </citation>
    <scope>IDENTIFICATION</scope>
</reference>
<evidence type="ECO:0000313" key="14">
    <source>
        <dbReference type="Proteomes" id="UP000887568"/>
    </source>
</evidence>
<dbReference type="PRINTS" id="PR00237">
    <property type="entry name" value="GPCRRHODOPSN"/>
</dbReference>
<feature type="transmembrane region" description="Helical" evidence="11">
    <location>
        <begin position="71"/>
        <end position="96"/>
    </location>
</feature>
<dbReference type="EnsemblMetazoa" id="XM_038208115.1">
    <property type="protein sequence ID" value="XP_038064043.1"/>
    <property type="gene ID" value="LOC119734579"/>
</dbReference>
<evidence type="ECO:0000256" key="2">
    <source>
        <dbReference type="ARBA" id="ARBA00010663"/>
    </source>
</evidence>
<feature type="transmembrane region" description="Helical" evidence="11">
    <location>
        <begin position="150"/>
        <end position="176"/>
    </location>
</feature>
<dbReference type="InterPro" id="IPR017452">
    <property type="entry name" value="GPCR_Rhodpsn_7TM"/>
</dbReference>
<evidence type="ECO:0000256" key="4">
    <source>
        <dbReference type="ARBA" id="ARBA00022692"/>
    </source>
</evidence>
<keyword evidence="9 10" id="KW-0807">Transducer</keyword>
<dbReference type="Gene3D" id="1.20.1070.10">
    <property type="entry name" value="Rhodopsin 7-helix transmembrane proteins"/>
    <property type="match status" value="1"/>
</dbReference>
<dbReference type="CDD" id="cd00637">
    <property type="entry name" value="7tm_classA_rhodopsin-like"/>
    <property type="match status" value="1"/>
</dbReference>
<dbReference type="PANTHER" id="PTHR24228">
    <property type="entry name" value="B2 BRADYKININ RECEPTOR/ANGIOTENSIN II RECEPTOR"/>
    <property type="match status" value="1"/>
</dbReference>
<dbReference type="AlphaFoldDB" id="A0A914AKA3"/>
<evidence type="ECO:0000256" key="7">
    <source>
        <dbReference type="ARBA" id="ARBA00023136"/>
    </source>
</evidence>
<keyword evidence="8 10" id="KW-0675">Receptor</keyword>
<dbReference type="Proteomes" id="UP000887568">
    <property type="component" value="Unplaced"/>
</dbReference>
<feature type="transmembrane region" description="Helical" evidence="11">
    <location>
        <begin position="33"/>
        <end position="59"/>
    </location>
</feature>
<keyword evidence="14" id="KW-1185">Reference proteome</keyword>
<evidence type="ECO:0000256" key="5">
    <source>
        <dbReference type="ARBA" id="ARBA00022989"/>
    </source>
</evidence>
<dbReference type="RefSeq" id="XP_038064043.1">
    <property type="nucleotide sequence ID" value="XM_038208115.1"/>
</dbReference>
<comment type="similarity">
    <text evidence="2 10">Belongs to the G-protein coupled receptor 1 family.</text>
</comment>
<dbReference type="Pfam" id="PF00001">
    <property type="entry name" value="7tm_1"/>
    <property type="match status" value="1"/>
</dbReference>
<evidence type="ECO:0000256" key="9">
    <source>
        <dbReference type="ARBA" id="ARBA00023224"/>
    </source>
</evidence>
<dbReference type="InterPro" id="IPR000611">
    <property type="entry name" value="NPY_rcpt"/>
</dbReference>
<organism evidence="13 14">
    <name type="scientific">Patiria miniata</name>
    <name type="common">Bat star</name>
    <name type="synonym">Asterina miniata</name>
    <dbReference type="NCBI Taxonomy" id="46514"/>
    <lineage>
        <taxon>Eukaryota</taxon>
        <taxon>Metazoa</taxon>
        <taxon>Echinodermata</taxon>
        <taxon>Eleutherozoa</taxon>
        <taxon>Asterozoa</taxon>
        <taxon>Asteroidea</taxon>
        <taxon>Valvatacea</taxon>
        <taxon>Valvatida</taxon>
        <taxon>Asterinidae</taxon>
        <taxon>Patiria</taxon>
    </lineage>
</organism>
<feature type="domain" description="G-protein coupled receptors family 1 profile" evidence="12">
    <location>
        <begin position="50"/>
        <end position="314"/>
    </location>
</feature>
<feature type="transmembrane region" description="Helical" evidence="11">
    <location>
        <begin position="264"/>
        <end position="285"/>
    </location>
</feature>
<evidence type="ECO:0000256" key="1">
    <source>
        <dbReference type="ARBA" id="ARBA00004651"/>
    </source>
</evidence>
<dbReference type="GeneID" id="119734579"/>
<evidence type="ECO:0000256" key="11">
    <source>
        <dbReference type="SAM" id="Phobius"/>
    </source>
</evidence>
<sequence length="344" mass="38580">MEYLSTAMDETRIHHNVTATSVSDEATVQHAPLIAMTVYMAFLSIAGLLGNILVVLSVATSPRLRNASYALIVNLSVADLTVNVLSIPLICVSFFNYNWPRDPFWCHVVFYTITLSVGVSIISITLIAANRYILVVKSRRSYQKFCGPRILAFLIPSVWGSSIFIVALPEFGFGVITYDPLLCLCSVDNSDLPTFWYAAGLLIYGAFSGFILTPFLYFLTFRAVRRSKQRIWAAQNHPESSGNNGHAPHQRRVLRPAEIRLTKLMAVIYLAIMACWTPLSVIHFFKLSFDVSITLQRLALLLMLTNSSINPYLYAWLNSNFRRAYRRILFCGQQNDGSSLNGAV</sequence>
<dbReference type="PANTHER" id="PTHR24228:SF74">
    <property type="entry name" value="G-PROTEIN COUPLED RECEPTORS FAMILY 1 PROFILE DOMAIN-CONTAINING PROTEIN"/>
    <property type="match status" value="1"/>
</dbReference>
<keyword evidence="6 10" id="KW-0297">G-protein coupled receptor</keyword>
<evidence type="ECO:0000256" key="3">
    <source>
        <dbReference type="ARBA" id="ARBA00022475"/>
    </source>
</evidence>
<dbReference type="PROSITE" id="PS50262">
    <property type="entry name" value="G_PROTEIN_RECEP_F1_2"/>
    <property type="match status" value="1"/>
</dbReference>
<feature type="transmembrane region" description="Helical" evidence="11">
    <location>
        <begin position="297"/>
        <end position="317"/>
    </location>
</feature>
<evidence type="ECO:0000256" key="6">
    <source>
        <dbReference type="ARBA" id="ARBA00023040"/>
    </source>
</evidence>
<evidence type="ECO:0000256" key="10">
    <source>
        <dbReference type="RuleBase" id="RU000688"/>
    </source>
</evidence>
<name>A0A914AKA3_PATMI</name>
<keyword evidence="4 10" id="KW-0812">Transmembrane</keyword>
<feature type="transmembrane region" description="Helical" evidence="11">
    <location>
        <begin position="196"/>
        <end position="220"/>
    </location>
</feature>
<evidence type="ECO:0000256" key="8">
    <source>
        <dbReference type="ARBA" id="ARBA00023170"/>
    </source>
</evidence>
<feature type="transmembrane region" description="Helical" evidence="11">
    <location>
        <begin position="108"/>
        <end position="129"/>
    </location>
</feature>
<keyword evidence="7 11" id="KW-0472">Membrane</keyword>
<keyword evidence="3" id="KW-1003">Cell membrane</keyword>
<dbReference type="SUPFAM" id="SSF81321">
    <property type="entry name" value="Family A G protein-coupled receptor-like"/>
    <property type="match status" value="1"/>
</dbReference>